<proteinExistence type="predicted"/>
<dbReference type="GO" id="GO:0016787">
    <property type="term" value="F:hydrolase activity"/>
    <property type="evidence" value="ECO:0007669"/>
    <property type="project" value="UniProtKB-KW"/>
</dbReference>
<reference evidence="2" key="1">
    <citation type="submission" date="2022-09" db="EMBL/GenBank/DDBJ databases">
        <title>Enrichment on poylsaccharides allowed isolation of novel metabolic and taxonomic groups of Haloarchaea.</title>
        <authorList>
            <person name="Sorokin D.Y."/>
            <person name="Elcheninov A.G."/>
            <person name="Khizhniak T.V."/>
            <person name="Kolganova T.V."/>
            <person name="Kublanov I.V."/>
        </authorList>
    </citation>
    <scope>NUCLEOTIDE SEQUENCE</scope>
    <source>
        <strain evidence="2">AArc-xg1-1</strain>
    </source>
</reference>
<dbReference type="Proteomes" id="UP001321018">
    <property type="component" value="Unassembled WGS sequence"/>
</dbReference>
<keyword evidence="1" id="KW-1133">Transmembrane helix</keyword>
<name>A0AAP2YXY2_9EURY</name>
<accession>A0AAP2YXY2</accession>
<keyword evidence="2" id="KW-0378">Hydrolase</keyword>
<evidence type="ECO:0000256" key="1">
    <source>
        <dbReference type="SAM" id="Phobius"/>
    </source>
</evidence>
<feature type="transmembrane region" description="Helical" evidence="1">
    <location>
        <begin position="141"/>
        <end position="159"/>
    </location>
</feature>
<dbReference type="Pfam" id="PF04307">
    <property type="entry name" value="YdjM"/>
    <property type="match status" value="1"/>
</dbReference>
<keyword evidence="1" id="KW-0812">Transmembrane</keyword>
<organism evidence="2 3">
    <name type="scientific">Natronoglomus mannanivorans</name>
    <dbReference type="NCBI Taxonomy" id="2979990"/>
    <lineage>
        <taxon>Archaea</taxon>
        <taxon>Methanobacteriati</taxon>
        <taxon>Methanobacteriota</taxon>
        <taxon>Stenosarchaea group</taxon>
        <taxon>Halobacteria</taxon>
        <taxon>Halobacteriales</taxon>
        <taxon>Natrialbaceae</taxon>
        <taxon>Natronoglomus</taxon>
    </lineage>
</organism>
<dbReference type="InterPro" id="IPR007404">
    <property type="entry name" value="YdjM-like"/>
</dbReference>
<keyword evidence="1" id="KW-0472">Membrane</keyword>
<feature type="transmembrane region" description="Helical" evidence="1">
    <location>
        <begin position="70"/>
        <end position="86"/>
    </location>
</feature>
<feature type="transmembrane region" description="Helical" evidence="1">
    <location>
        <begin position="6"/>
        <end position="24"/>
    </location>
</feature>
<feature type="transmembrane region" description="Helical" evidence="1">
    <location>
        <begin position="93"/>
        <end position="121"/>
    </location>
</feature>
<dbReference type="RefSeq" id="WP_338003432.1">
    <property type="nucleotide sequence ID" value="NZ_JAOPKA010000004.1"/>
</dbReference>
<evidence type="ECO:0000313" key="2">
    <source>
        <dbReference type="EMBL" id="MCU4741597.1"/>
    </source>
</evidence>
<gene>
    <name evidence="2" type="ORF">OB960_09300</name>
</gene>
<sequence>MPDLLTHVIVGYIVGTLLSMRYVWMKPAHVTLVMIGALSPDFAKIQLVVPDGVAASILGFPFSWSPLHTVGGTVLVLCFGTLFFAPEYRMRALVLLAIGAGSHHVLDVLLLTPTGYAYAVFWPLTEYRPPSGGLYVSTDRWPAVVAGISALFVWAIAHYRDEPTATG</sequence>
<protein>
    <submittedName>
        <fullName evidence="2">Metal-dependent hydrolase</fullName>
    </submittedName>
</protein>
<dbReference type="AlphaFoldDB" id="A0AAP2YXY2"/>
<comment type="caution">
    <text evidence="2">The sequence shown here is derived from an EMBL/GenBank/DDBJ whole genome shotgun (WGS) entry which is preliminary data.</text>
</comment>
<dbReference type="EMBL" id="JAOPKA010000004">
    <property type="protein sequence ID" value="MCU4741597.1"/>
    <property type="molecule type" value="Genomic_DNA"/>
</dbReference>
<evidence type="ECO:0000313" key="3">
    <source>
        <dbReference type="Proteomes" id="UP001321018"/>
    </source>
</evidence>